<evidence type="ECO:0000313" key="2">
    <source>
        <dbReference type="EMBL" id="SCZ77829.1"/>
    </source>
</evidence>
<keyword evidence="1" id="KW-0812">Transmembrane</keyword>
<dbReference type="Proteomes" id="UP000199428">
    <property type="component" value="Unassembled WGS sequence"/>
</dbReference>
<evidence type="ECO:0000256" key="1">
    <source>
        <dbReference type="SAM" id="Phobius"/>
    </source>
</evidence>
<reference evidence="2 3" key="1">
    <citation type="submission" date="2016-10" db="EMBL/GenBank/DDBJ databases">
        <authorList>
            <person name="de Groot N.N."/>
        </authorList>
    </citation>
    <scope>NUCLEOTIDE SEQUENCE [LARGE SCALE GENOMIC DNA]</scope>
    <source>
        <strain evidence="2 3">DSM 10317</strain>
    </source>
</reference>
<protein>
    <submittedName>
        <fullName evidence="2">Uncharacterized protein</fullName>
    </submittedName>
</protein>
<gene>
    <name evidence="2" type="ORF">SAMN02910350_00951</name>
</gene>
<keyword evidence="1" id="KW-0472">Membrane</keyword>
<dbReference type="EMBL" id="FMWK01000004">
    <property type="protein sequence ID" value="SCZ77829.1"/>
    <property type="molecule type" value="Genomic_DNA"/>
</dbReference>
<evidence type="ECO:0000313" key="3">
    <source>
        <dbReference type="Proteomes" id="UP000199428"/>
    </source>
</evidence>
<feature type="transmembrane region" description="Helical" evidence="1">
    <location>
        <begin position="31"/>
        <end position="51"/>
    </location>
</feature>
<organism evidence="2 3">
    <name type="scientific">Pseudobutyrivibrio xylanivorans</name>
    <dbReference type="NCBI Taxonomy" id="185007"/>
    <lineage>
        <taxon>Bacteria</taxon>
        <taxon>Bacillati</taxon>
        <taxon>Bacillota</taxon>
        <taxon>Clostridia</taxon>
        <taxon>Lachnospirales</taxon>
        <taxon>Lachnospiraceae</taxon>
        <taxon>Pseudobutyrivibrio</taxon>
    </lineage>
</organism>
<dbReference type="AlphaFoldDB" id="A0A1G5RWY4"/>
<sequence>MFVWICLIILAEVLTFGLLNKKMKMTCKRWLRTLANVGFLAILLVTLRYVLFPPVGKMPVTGQYEITSNDYWLTEDKADPYMEDGGNEMVTTARFAVS</sequence>
<accession>A0A1G5RWY4</accession>
<keyword evidence="1" id="KW-1133">Transmembrane helix</keyword>
<proteinExistence type="predicted"/>
<name>A0A1G5RWY4_PSEXY</name>
<dbReference type="RefSeq" id="WP_090161768.1">
    <property type="nucleotide sequence ID" value="NZ_FMWK01000004.1"/>
</dbReference>